<keyword evidence="3" id="KW-1185">Reference proteome</keyword>
<reference evidence="2 3" key="1">
    <citation type="submission" date="2022-03" db="EMBL/GenBank/DDBJ databases">
        <title>Complete genome analysis of Roseomonas KG 17.1 : a prolific producer of plant growth promoters.</title>
        <authorList>
            <person name="Saadouli I."/>
            <person name="Najjari A."/>
            <person name="Mosbah A."/>
            <person name="Ouzari H.I."/>
        </authorList>
    </citation>
    <scope>NUCLEOTIDE SEQUENCE [LARGE SCALE GENOMIC DNA]</scope>
    <source>
        <strain evidence="2 3">KG17-1</strain>
    </source>
</reference>
<dbReference type="Gene3D" id="3.40.190.150">
    <property type="entry name" value="Bordetella uptake gene, domain 1"/>
    <property type="match status" value="1"/>
</dbReference>
<dbReference type="Proteomes" id="UP001201985">
    <property type="component" value="Unassembled WGS sequence"/>
</dbReference>
<name>A0ABS9W7H1_9PROT</name>
<evidence type="ECO:0000313" key="2">
    <source>
        <dbReference type="EMBL" id="MCI0754973.1"/>
    </source>
</evidence>
<protein>
    <submittedName>
        <fullName evidence="2">Uncharacterized protein</fullName>
    </submittedName>
</protein>
<proteinExistence type="predicted"/>
<evidence type="ECO:0000313" key="3">
    <source>
        <dbReference type="Proteomes" id="UP001201985"/>
    </source>
</evidence>
<comment type="caution">
    <text evidence="2">The sequence shown here is derived from an EMBL/GenBank/DDBJ whole genome shotgun (WGS) entry which is preliminary data.</text>
</comment>
<feature type="region of interest" description="Disordered" evidence="1">
    <location>
        <begin position="1"/>
        <end position="27"/>
    </location>
</feature>
<accession>A0ABS9W7H1</accession>
<dbReference type="EMBL" id="JALBUU010000027">
    <property type="protein sequence ID" value="MCI0754973.1"/>
    <property type="molecule type" value="Genomic_DNA"/>
</dbReference>
<evidence type="ECO:0000256" key="1">
    <source>
        <dbReference type="SAM" id="MobiDB-lite"/>
    </source>
</evidence>
<dbReference type="InterPro" id="IPR042100">
    <property type="entry name" value="Bug_dom1"/>
</dbReference>
<sequence>MENRAGADDIVGSDIVAKAPPDGHTLG</sequence>
<organism evidence="2 3">
    <name type="scientific">Teichococcus vastitatis</name>
    <dbReference type="NCBI Taxonomy" id="2307076"/>
    <lineage>
        <taxon>Bacteria</taxon>
        <taxon>Pseudomonadati</taxon>
        <taxon>Pseudomonadota</taxon>
        <taxon>Alphaproteobacteria</taxon>
        <taxon>Acetobacterales</taxon>
        <taxon>Roseomonadaceae</taxon>
        <taxon>Roseomonas</taxon>
    </lineage>
</organism>
<gene>
    <name evidence="2" type="ORF">MON41_14715</name>
</gene>